<organism evidence="1 2">
    <name type="scientific">Brachionus plicatilis</name>
    <name type="common">Marine rotifer</name>
    <name type="synonym">Brachionus muelleri</name>
    <dbReference type="NCBI Taxonomy" id="10195"/>
    <lineage>
        <taxon>Eukaryota</taxon>
        <taxon>Metazoa</taxon>
        <taxon>Spiralia</taxon>
        <taxon>Gnathifera</taxon>
        <taxon>Rotifera</taxon>
        <taxon>Eurotatoria</taxon>
        <taxon>Monogononta</taxon>
        <taxon>Pseudotrocha</taxon>
        <taxon>Ploima</taxon>
        <taxon>Brachionidae</taxon>
        <taxon>Brachionus</taxon>
    </lineage>
</organism>
<keyword evidence="2" id="KW-1185">Reference proteome</keyword>
<sequence length="170" mass="19986">MTCQEFVVKIFIDFPVCHKTLSLIVKESNDFDNGIFVLSFILLCRLTELWAISSEVELFSTIWSSLFFASFKSFNSMIYSVGTNLRDPKIFLTEESLVSAWAFITENLFLKLFRMHFLYLNVISKIINTEIDYRKRIKKEINQVIYRMVQIDKSPTADLRFAHRSATIFH</sequence>
<evidence type="ECO:0000313" key="2">
    <source>
        <dbReference type="Proteomes" id="UP000276133"/>
    </source>
</evidence>
<evidence type="ECO:0000313" key="1">
    <source>
        <dbReference type="EMBL" id="RNA21430.1"/>
    </source>
</evidence>
<gene>
    <name evidence="1" type="ORF">BpHYR1_006078</name>
</gene>
<comment type="caution">
    <text evidence="1">The sequence shown here is derived from an EMBL/GenBank/DDBJ whole genome shotgun (WGS) entry which is preliminary data.</text>
</comment>
<dbReference type="AlphaFoldDB" id="A0A3M7RD17"/>
<name>A0A3M7RD17_BRAPC</name>
<protein>
    <submittedName>
        <fullName evidence="1">Uncharacterized protein</fullName>
    </submittedName>
</protein>
<reference evidence="1 2" key="1">
    <citation type="journal article" date="2018" name="Sci. Rep.">
        <title>Genomic signatures of local adaptation to the degree of environmental predictability in rotifers.</title>
        <authorList>
            <person name="Franch-Gras L."/>
            <person name="Hahn C."/>
            <person name="Garcia-Roger E.M."/>
            <person name="Carmona M.J."/>
            <person name="Serra M."/>
            <person name="Gomez A."/>
        </authorList>
    </citation>
    <scope>NUCLEOTIDE SEQUENCE [LARGE SCALE GENOMIC DNA]</scope>
    <source>
        <strain evidence="1">HYR1</strain>
    </source>
</reference>
<accession>A0A3M7RD17</accession>
<dbReference type="Proteomes" id="UP000276133">
    <property type="component" value="Unassembled WGS sequence"/>
</dbReference>
<dbReference type="EMBL" id="REGN01003664">
    <property type="protein sequence ID" value="RNA21430.1"/>
    <property type="molecule type" value="Genomic_DNA"/>
</dbReference>
<proteinExistence type="predicted"/>